<dbReference type="GO" id="GO:0016787">
    <property type="term" value="F:hydrolase activity"/>
    <property type="evidence" value="ECO:0007669"/>
    <property type="project" value="UniProtKB-KW"/>
</dbReference>
<comment type="caution">
    <text evidence="3">The sequence shown here is derived from an EMBL/GenBank/DDBJ whole genome shotgun (WGS) entry which is preliminary data.</text>
</comment>
<reference evidence="3" key="1">
    <citation type="submission" date="2021-10" db="EMBL/GenBank/DDBJ databases">
        <authorList>
            <person name="Piombo E."/>
        </authorList>
    </citation>
    <scope>NUCLEOTIDE SEQUENCE</scope>
</reference>
<keyword evidence="1" id="KW-0378">Hydrolase</keyword>
<evidence type="ECO:0000256" key="1">
    <source>
        <dbReference type="ARBA" id="ARBA00022801"/>
    </source>
</evidence>
<evidence type="ECO:0000259" key="2">
    <source>
        <dbReference type="Pfam" id="PF07859"/>
    </source>
</evidence>
<dbReference type="Gene3D" id="3.40.50.1820">
    <property type="entry name" value="alpha/beta hydrolase"/>
    <property type="match status" value="1"/>
</dbReference>
<sequence>MATTRPNFDPELAPFHDAYPLPAILALELLPAIRPQLDAAYTAESALGDHPFTHQVEYAEDSDGHKVPLAVFTPKSATDKAGSRPCIYFIHAGGLILSNRYCGVGEVLGVAEEINATVVSIEYRLVPEHPAPAALNDSFQGLIWVHENTPKLGVDPANIVVWGSSAGGGLAAAITLLTRDRKSQVKPKGLLLNTPMLEDKIDEAEQKVFSGDAAKIWSAESNAIGWKAYLGDDAANRVNPYYVPARATDLSGLPPTFLDVGTAELFRKPVVRFAEKIWESAGDVELHVWPGAFHSSDFVVPDAAVSKKSSAARKAFIHKILSS</sequence>
<dbReference type="InterPro" id="IPR029058">
    <property type="entry name" value="AB_hydrolase_fold"/>
</dbReference>
<feature type="domain" description="Alpha/beta hydrolase fold-3" evidence="2">
    <location>
        <begin position="88"/>
        <end position="295"/>
    </location>
</feature>
<keyword evidence="4" id="KW-1185">Reference proteome</keyword>
<evidence type="ECO:0000313" key="4">
    <source>
        <dbReference type="Proteomes" id="UP000696573"/>
    </source>
</evidence>
<organism evidence="3 4">
    <name type="scientific">Clonostachys rhizophaga</name>
    <dbReference type="NCBI Taxonomy" id="160324"/>
    <lineage>
        <taxon>Eukaryota</taxon>
        <taxon>Fungi</taxon>
        <taxon>Dikarya</taxon>
        <taxon>Ascomycota</taxon>
        <taxon>Pezizomycotina</taxon>
        <taxon>Sordariomycetes</taxon>
        <taxon>Hypocreomycetidae</taxon>
        <taxon>Hypocreales</taxon>
        <taxon>Bionectriaceae</taxon>
        <taxon>Clonostachys</taxon>
    </lineage>
</organism>
<accession>A0A9N9V9D3</accession>
<dbReference type="OrthoDB" id="433474at2759"/>
<dbReference type="Proteomes" id="UP000696573">
    <property type="component" value="Unassembled WGS sequence"/>
</dbReference>
<dbReference type="PANTHER" id="PTHR48081:SF8">
    <property type="entry name" value="ALPHA_BETA HYDROLASE FOLD-3 DOMAIN-CONTAINING PROTEIN-RELATED"/>
    <property type="match status" value="1"/>
</dbReference>
<proteinExistence type="predicted"/>
<evidence type="ECO:0000313" key="3">
    <source>
        <dbReference type="EMBL" id="CAH0021810.1"/>
    </source>
</evidence>
<dbReference type="InterPro" id="IPR013094">
    <property type="entry name" value="AB_hydrolase_3"/>
</dbReference>
<dbReference type="AlphaFoldDB" id="A0A9N9V9D3"/>
<protein>
    <recommendedName>
        <fullName evidence="2">Alpha/beta hydrolase fold-3 domain-containing protein</fullName>
    </recommendedName>
</protein>
<name>A0A9N9V9D3_9HYPO</name>
<gene>
    <name evidence="3" type="ORF">CRHIZ90672A_00018145</name>
</gene>
<dbReference type="PANTHER" id="PTHR48081">
    <property type="entry name" value="AB HYDROLASE SUPERFAMILY PROTEIN C4A8.06C"/>
    <property type="match status" value="1"/>
</dbReference>
<dbReference type="InterPro" id="IPR050300">
    <property type="entry name" value="GDXG_lipolytic_enzyme"/>
</dbReference>
<dbReference type="Pfam" id="PF07859">
    <property type="entry name" value="Abhydrolase_3"/>
    <property type="match status" value="1"/>
</dbReference>
<dbReference type="EMBL" id="CABFNQ020000671">
    <property type="protein sequence ID" value="CAH0021810.1"/>
    <property type="molecule type" value="Genomic_DNA"/>
</dbReference>
<dbReference type="SUPFAM" id="SSF53474">
    <property type="entry name" value="alpha/beta-Hydrolases"/>
    <property type="match status" value="1"/>
</dbReference>